<dbReference type="EMBL" id="DXGH01000027">
    <property type="protein sequence ID" value="HIW80848.1"/>
    <property type="molecule type" value="Genomic_DNA"/>
</dbReference>
<feature type="compositionally biased region" description="Low complexity" evidence="1">
    <location>
        <begin position="44"/>
        <end position="53"/>
    </location>
</feature>
<feature type="chain" id="PRO_5039018838" evidence="2">
    <location>
        <begin position="21"/>
        <end position="451"/>
    </location>
</feature>
<evidence type="ECO:0000313" key="4">
    <source>
        <dbReference type="Proteomes" id="UP000824265"/>
    </source>
</evidence>
<proteinExistence type="predicted"/>
<dbReference type="Proteomes" id="UP000824265">
    <property type="component" value="Unassembled WGS sequence"/>
</dbReference>
<reference evidence="3" key="1">
    <citation type="journal article" date="2021" name="PeerJ">
        <title>Extensive microbial diversity within the chicken gut microbiome revealed by metagenomics and culture.</title>
        <authorList>
            <person name="Gilroy R."/>
            <person name="Ravi A."/>
            <person name="Getino M."/>
            <person name="Pursley I."/>
            <person name="Horton D.L."/>
            <person name="Alikhan N.F."/>
            <person name="Baker D."/>
            <person name="Gharbi K."/>
            <person name="Hall N."/>
            <person name="Watson M."/>
            <person name="Adriaenssens E.M."/>
            <person name="Foster-Nyarko E."/>
            <person name="Jarju S."/>
            <person name="Secka A."/>
            <person name="Antonio M."/>
            <person name="Oren A."/>
            <person name="Chaudhuri R.R."/>
            <person name="La Ragione R."/>
            <person name="Hildebrand F."/>
            <person name="Pallen M.J."/>
        </authorList>
    </citation>
    <scope>NUCLEOTIDE SEQUENCE</scope>
    <source>
        <strain evidence="3">CHK195-6426</strain>
    </source>
</reference>
<dbReference type="SUPFAM" id="SSF53850">
    <property type="entry name" value="Periplasmic binding protein-like II"/>
    <property type="match status" value="1"/>
</dbReference>
<feature type="region of interest" description="Disordered" evidence="1">
    <location>
        <begin position="25"/>
        <end position="54"/>
    </location>
</feature>
<gene>
    <name evidence="3" type="ORF">H9742_04840</name>
</gene>
<keyword evidence="2" id="KW-0732">Signal</keyword>
<dbReference type="InterPro" id="IPR006059">
    <property type="entry name" value="SBP"/>
</dbReference>
<evidence type="ECO:0000313" key="3">
    <source>
        <dbReference type="EMBL" id="HIW80848.1"/>
    </source>
</evidence>
<dbReference type="Gene3D" id="3.40.190.10">
    <property type="entry name" value="Periplasmic binding protein-like II"/>
    <property type="match status" value="2"/>
</dbReference>
<name>A0A9D1UB75_9FIRM</name>
<protein>
    <submittedName>
        <fullName evidence="3">ABC transporter substrate-binding protein</fullName>
    </submittedName>
</protein>
<dbReference type="PANTHER" id="PTHR43649">
    <property type="entry name" value="ARABINOSE-BINDING PROTEIN-RELATED"/>
    <property type="match status" value="1"/>
</dbReference>
<accession>A0A9D1UB75</accession>
<dbReference type="PROSITE" id="PS51257">
    <property type="entry name" value="PROKAR_LIPOPROTEIN"/>
    <property type="match status" value="1"/>
</dbReference>
<dbReference type="Pfam" id="PF01547">
    <property type="entry name" value="SBP_bac_1"/>
    <property type="match status" value="1"/>
</dbReference>
<evidence type="ECO:0000256" key="2">
    <source>
        <dbReference type="SAM" id="SignalP"/>
    </source>
</evidence>
<organism evidence="3 4">
    <name type="scientific">Candidatus Acetatifactor stercoripullorum</name>
    <dbReference type="NCBI Taxonomy" id="2838414"/>
    <lineage>
        <taxon>Bacteria</taxon>
        <taxon>Bacillati</taxon>
        <taxon>Bacillota</taxon>
        <taxon>Clostridia</taxon>
        <taxon>Lachnospirales</taxon>
        <taxon>Lachnospiraceae</taxon>
        <taxon>Acetatifactor</taxon>
    </lineage>
</organism>
<dbReference type="AlphaFoldDB" id="A0A9D1UB75"/>
<dbReference type="InterPro" id="IPR050490">
    <property type="entry name" value="Bact_solute-bd_prot1"/>
</dbReference>
<evidence type="ECO:0000256" key="1">
    <source>
        <dbReference type="SAM" id="MobiDB-lite"/>
    </source>
</evidence>
<dbReference type="PANTHER" id="PTHR43649:SF11">
    <property type="entry name" value="ABC TRANSPORTER SUBSTRATE-BINDING PROTEIN YESO-RELATED"/>
    <property type="match status" value="1"/>
</dbReference>
<comment type="caution">
    <text evidence="3">The sequence shown here is derived from an EMBL/GenBank/DDBJ whole genome shotgun (WGS) entry which is preliminary data.</text>
</comment>
<sequence>MKKKWIGIMTTLAMTASVLAGCGSDGGGGQTSVSEESQSRETVQESTQEASASQEEEITIRVSWWGGQSRHDLTQQVINLYMEQNPNIKIEAEFTDWSGYWDRLATQAAGGELPDVIQMDYSYLSQYASSMQLADLNGYLESGVIDRSQISDSIIESGSVDGSCYAISLGSTAPMVLYDKATVDAAGVTIPLKPTLQEFYDICQEIYDKTGVPAYYESGMTTIEYNARAMGTVIYSELLAGNTEAADTHFDWVEQFATAPFCIPADILSEKNPQVVDSMPINDLSTWNVFSFSNSFLSIYEACGGDRELGVCMYPSLPDASVEPMYLKPAMFFSVTESSQYKDEAAEFIDWFVNSEEANEILKGERGIPANSAIADMVSGLVSETEAIVYDYVAEVNQVATAVDPPTPAGYSEVEAVLTSLVEDIRYGNKTGAEAAAEFVPEAQSILEAAQ</sequence>
<feature type="signal peptide" evidence="2">
    <location>
        <begin position="1"/>
        <end position="20"/>
    </location>
</feature>
<reference evidence="3" key="2">
    <citation type="submission" date="2021-04" db="EMBL/GenBank/DDBJ databases">
        <authorList>
            <person name="Gilroy R."/>
        </authorList>
    </citation>
    <scope>NUCLEOTIDE SEQUENCE</scope>
    <source>
        <strain evidence="3">CHK195-6426</strain>
    </source>
</reference>